<dbReference type="InterPro" id="IPR001789">
    <property type="entry name" value="Sig_transdc_resp-reg_receiver"/>
</dbReference>
<organism evidence="6 7">
    <name type="scientific">Campylobacter geochelonis</name>
    <dbReference type="NCBI Taxonomy" id="1780362"/>
    <lineage>
        <taxon>Bacteria</taxon>
        <taxon>Pseudomonadati</taxon>
        <taxon>Campylobacterota</taxon>
        <taxon>Epsilonproteobacteria</taxon>
        <taxon>Campylobacterales</taxon>
        <taxon>Campylobacteraceae</taxon>
        <taxon>Campylobacter</taxon>
    </lineage>
</organism>
<feature type="DNA-binding region" description="OmpR/PhoB-type" evidence="3">
    <location>
        <begin position="132"/>
        <end position="227"/>
    </location>
</feature>
<evidence type="ECO:0000256" key="2">
    <source>
        <dbReference type="PROSITE-ProRule" id="PRU00169"/>
    </source>
</evidence>
<feature type="domain" description="Response regulatory" evidence="4">
    <location>
        <begin position="13"/>
        <end position="127"/>
    </location>
</feature>
<dbReference type="SMART" id="SM00448">
    <property type="entry name" value="REC"/>
    <property type="match status" value="1"/>
</dbReference>
<dbReference type="GO" id="GO:0003677">
    <property type="term" value="F:DNA binding"/>
    <property type="evidence" value="ECO:0007669"/>
    <property type="project" value="UniProtKB-UniRule"/>
</dbReference>
<dbReference type="CDD" id="cd00156">
    <property type="entry name" value="REC"/>
    <property type="match status" value="1"/>
</dbReference>
<keyword evidence="7" id="KW-1185">Reference proteome</keyword>
<dbReference type="SUPFAM" id="SSF52172">
    <property type="entry name" value="CheY-like"/>
    <property type="match status" value="1"/>
</dbReference>
<dbReference type="Gene3D" id="3.40.50.2300">
    <property type="match status" value="1"/>
</dbReference>
<sequence length="229" mass="26251">MKKSTLEMLKNFTILVVEDDDVARSVIKQELKGHFSAFFEAKDGLEGLEIFKKHRVDIILSDLHMPNLNGFEMIKQIQQIKPKQDFIAMTSYDSDENLLSSVEHGALNFLRKPLEILEIKTALVVALAKKSSQKVAISKEVSVDFASETIYLGDEAVFLSYKNHKIFWLLCYNLGRLVSYDLIEDWVYFDDEEFSKKAVQTAIIRIKKQLGDLDIENIYSSGYVLKKSV</sequence>
<evidence type="ECO:0000313" key="6">
    <source>
        <dbReference type="EMBL" id="CZE46401.1"/>
    </source>
</evidence>
<dbReference type="InterPro" id="IPR052048">
    <property type="entry name" value="ST_Response_Regulator"/>
</dbReference>
<dbReference type="PANTHER" id="PTHR43228:SF1">
    <property type="entry name" value="TWO-COMPONENT RESPONSE REGULATOR ARR22"/>
    <property type="match status" value="1"/>
</dbReference>
<dbReference type="GO" id="GO:0000160">
    <property type="term" value="P:phosphorelay signal transduction system"/>
    <property type="evidence" value="ECO:0007669"/>
    <property type="project" value="InterPro"/>
</dbReference>
<dbReference type="PANTHER" id="PTHR43228">
    <property type="entry name" value="TWO-COMPONENT RESPONSE REGULATOR"/>
    <property type="match status" value="1"/>
</dbReference>
<gene>
    <name evidence="6" type="primary">ctrA</name>
    <name evidence="6" type="ORF">ERS672216_00349</name>
</gene>
<dbReference type="SMART" id="SM00862">
    <property type="entry name" value="Trans_reg_C"/>
    <property type="match status" value="1"/>
</dbReference>
<dbReference type="Gene3D" id="1.10.10.10">
    <property type="entry name" value="Winged helix-like DNA-binding domain superfamily/Winged helix DNA-binding domain"/>
    <property type="match status" value="1"/>
</dbReference>
<reference evidence="6 7" key="1">
    <citation type="submission" date="2016-02" db="EMBL/GenBank/DDBJ databases">
        <authorList>
            <consortium name="Pathogen Informatics"/>
        </authorList>
    </citation>
    <scope>NUCLEOTIDE SEQUENCE [LARGE SCALE GENOMIC DNA]</scope>
    <source>
        <strain evidence="6 7">RC20</strain>
    </source>
</reference>
<dbReference type="AlphaFoldDB" id="A0A128EP10"/>
<dbReference type="Pfam" id="PF00072">
    <property type="entry name" value="Response_reg"/>
    <property type="match status" value="1"/>
</dbReference>
<proteinExistence type="predicted"/>
<dbReference type="OrthoDB" id="5343052at2"/>
<protein>
    <submittedName>
        <fullName evidence="6">Putative two-component regulator</fullName>
    </submittedName>
</protein>
<dbReference type="InterPro" id="IPR036388">
    <property type="entry name" value="WH-like_DNA-bd_sf"/>
</dbReference>
<accession>A0A128EP10</accession>
<dbReference type="EMBL" id="FIZP01000001">
    <property type="protein sequence ID" value="CZE46401.1"/>
    <property type="molecule type" value="Genomic_DNA"/>
</dbReference>
<evidence type="ECO:0000313" key="7">
    <source>
        <dbReference type="Proteomes" id="UP000069632"/>
    </source>
</evidence>
<dbReference type="SUPFAM" id="SSF46894">
    <property type="entry name" value="C-terminal effector domain of the bipartite response regulators"/>
    <property type="match status" value="1"/>
</dbReference>
<dbReference type="Pfam" id="PF00486">
    <property type="entry name" value="Trans_reg_C"/>
    <property type="match status" value="1"/>
</dbReference>
<dbReference type="InterPro" id="IPR011006">
    <property type="entry name" value="CheY-like_superfamily"/>
</dbReference>
<dbReference type="PROSITE" id="PS51755">
    <property type="entry name" value="OMPR_PHOB"/>
    <property type="match status" value="1"/>
</dbReference>
<dbReference type="Proteomes" id="UP000069632">
    <property type="component" value="Unassembled WGS sequence"/>
</dbReference>
<evidence type="ECO:0000259" key="5">
    <source>
        <dbReference type="PROSITE" id="PS51755"/>
    </source>
</evidence>
<dbReference type="RefSeq" id="WP_075494315.1">
    <property type="nucleotide sequence ID" value="NZ_CP053844.1"/>
</dbReference>
<name>A0A128EP10_9BACT</name>
<evidence type="ECO:0000259" key="4">
    <source>
        <dbReference type="PROSITE" id="PS50110"/>
    </source>
</evidence>
<evidence type="ECO:0000256" key="1">
    <source>
        <dbReference type="ARBA" id="ARBA00023125"/>
    </source>
</evidence>
<feature type="modified residue" description="4-aspartylphosphate" evidence="2">
    <location>
        <position position="62"/>
    </location>
</feature>
<keyword evidence="1 3" id="KW-0238">DNA-binding</keyword>
<dbReference type="PROSITE" id="PS50110">
    <property type="entry name" value="RESPONSE_REGULATORY"/>
    <property type="match status" value="1"/>
</dbReference>
<feature type="domain" description="OmpR/PhoB-type" evidence="5">
    <location>
        <begin position="132"/>
        <end position="227"/>
    </location>
</feature>
<dbReference type="InterPro" id="IPR001867">
    <property type="entry name" value="OmpR/PhoB-type_DNA-bd"/>
</dbReference>
<dbReference type="InterPro" id="IPR016032">
    <property type="entry name" value="Sig_transdc_resp-reg_C-effctor"/>
</dbReference>
<evidence type="ECO:0000256" key="3">
    <source>
        <dbReference type="PROSITE-ProRule" id="PRU01091"/>
    </source>
</evidence>
<keyword evidence="2" id="KW-0597">Phosphoprotein</keyword>
<dbReference type="GO" id="GO:0006355">
    <property type="term" value="P:regulation of DNA-templated transcription"/>
    <property type="evidence" value="ECO:0007669"/>
    <property type="project" value="InterPro"/>
</dbReference>